<evidence type="ECO:0000256" key="1">
    <source>
        <dbReference type="SAM" id="MobiDB-lite"/>
    </source>
</evidence>
<feature type="compositionally biased region" description="Polar residues" evidence="1">
    <location>
        <begin position="667"/>
        <end position="706"/>
    </location>
</feature>
<name>A0AAN6DQ58_9EURO</name>
<feature type="compositionally biased region" description="Low complexity" evidence="1">
    <location>
        <begin position="30"/>
        <end position="39"/>
    </location>
</feature>
<feature type="compositionally biased region" description="Low complexity" evidence="1">
    <location>
        <begin position="12"/>
        <end position="23"/>
    </location>
</feature>
<feature type="compositionally biased region" description="Acidic residues" evidence="1">
    <location>
        <begin position="472"/>
        <end position="485"/>
    </location>
</feature>
<dbReference type="Proteomes" id="UP001203852">
    <property type="component" value="Unassembled WGS sequence"/>
</dbReference>
<dbReference type="EMBL" id="MU404358">
    <property type="protein sequence ID" value="KAI1610541.1"/>
    <property type="molecule type" value="Genomic_DNA"/>
</dbReference>
<gene>
    <name evidence="2" type="ORF">EDD36DRAFT_328403</name>
</gene>
<dbReference type="GO" id="GO:0003691">
    <property type="term" value="F:double-stranded telomeric DNA binding"/>
    <property type="evidence" value="ECO:0007669"/>
    <property type="project" value="TreeGrafter"/>
</dbReference>
<reference evidence="2" key="1">
    <citation type="journal article" date="2022" name="bioRxiv">
        <title>Deciphering the potential niche of two novel black yeast fungi from a biological soil crust based on their genomes, phenotypes, and melanin regulation.</title>
        <authorList>
            <consortium name="DOE Joint Genome Institute"/>
            <person name="Carr E.C."/>
            <person name="Barton Q."/>
            <person name="Grambo S."/>
            <person name="Sullivan M."/>
            <person name="Renfro C.M."/>
            <person name="Kuo A."/>
            <person name="Pangilinan J."/>
            <person name="Lipzen A."/>
            <person name="Keymanesh K."/>
            <person name="Savage E."/>
            <person name="Barry K."/>
            <person name="Grigoriev I.V."/>
            <person name="Riekhof W.R."/>
            <person name="Harris S.S."/>
        </authorList>
    </citation>
    <scope>NUCLEOTIDE SEQUENCE</scope>
    <source>
        <strain evidence="2">JF 03-4F</strain>
    </source>
</reference>
<feature type="compositionally biased region" description="Acidic residues" evidence="1">
    <location>
        <begin position="502"/>
        <end position="519"/>
    </location>
</feature>
<feature type="compositionally biased region" description="Low complexity" evidence="1">
    <location>
        <begin position="384"/>
        <end position="395"/>
    </location>
</feature>
<sequence length="868" mass="97570">MPPRRSARSVSRRSSPLSARVALPATSNDATQSQRATRSSSREVNTAQQQLQNITNVLQPVSEDLESQDVDELDDPDDPDDSLSRVTSSSGTRSQLADLDREAIIEFLVDLYDDSTKLIVLFEGLDDNELREQCERIRQPQSIQRRRFEGREKHLLTSGEPYVSVDFIRFDHILMKIAELARSDDLESLGDGDWRPDPVLYLANLAVQLLKVFSLSPDDRANYVHYMYQSFPNLFAGKRSFPIEPELFDSTVDLSIDILTQFFIQDAAGSATEAAFDPDELANMIFLGVDEEPSKAFPHTTTRERSVKRLQSIREHFSTDPQHAVDFGALRQQFSWSDFLFSVVKWTVARKAQIQEAIKARGGVEGIQERLRSGDFLHDADLLAGASPEPGSAASTGEDDVVVTGKVIETPLRQTTWKGPATGKSLRLESHRLKELRQKWAARTSGLSADPVLDDPPETERVIPQSPTPVEQAEDEPAGADEEVEQVERIEEVPADAVYGDGEAEEQVELDEGNDEPEEPTVRPAEEEIVPTQQTQIIMATLRRQQEQSEKENKQQGPMASQKSTQPSKKRSLLDRQANAQKVPWSEVPEEPSPPPARPHKRLRTGSSHSEDSEDDDFQVDTRIAQVLRSSAEGSTRRRPAPLNPIRERLRPAVEESIHRALPPRTALSSNPQRHTTLPSASQPLQSRSSTQPQKAQRPVQSSRPTPETRLPASTAPVHSLASAPRSPPPPNVDYERINREAKLKTQQYRMLKGPKIQARKFWEVDECQRLIELIELCSTSYSRILSEDLAHPDGPLLQSRNQGQLKDKARNMKMDYLKARQRLPINFEHVGIGQRLVDQLKEQGIDYVQGRFEGQTPQDDGLEDFDE</sequence>
<dbReference type="AlphaFoldDB" id="A0AAN6DQ58"/>
<feature type="compositionally biased region" description="Basic and acidic residues" evidence="1">
    <location>
        <begin position="646"/>
        <end position="659"/>
    </location>
</feature>
<dbReference type="Gene3D" id="1.10.10.60">
    <property type="entry name" value="Homeodomain-like"/>
    <property type="match status" value="1"/>
</dbReference>
<dbReference type="GO" id="GO:0010833">
    <property type="term" value="P:telomere maintenance via telomere lengthening"/>
    <property type="evidence" value="ECO:0007669"/>
    <property type="project" value="TreeGrafter"/>
</dbReference>
<organism evidence="2 3">
    <name type="scientific">Exophiala viscosa</name>
    <dbReference type="NCBI Taxonomy" id="2486360"/>
    <lineage>
        <taxon>Eukaryota</taxon>
        <taxon>Fungi</taxon>
        <taxon>Dikarya</taxon>
        <taxon>Ascomycota</taxon>
        <taxon>Pezizomycotina</taxon>
        <taxon>Eurotiomycetes</taxon>
        <taxon>Chaetothyriomycetidae</taxon>
        <taxon>Chaetothyriales</taxon>
        <taxon>Herpotrichiellaceae</taxon>
        <taxon>Exophiala</taxon>
    </lineage>
</organism>
<accession>A0AAN6DQ58</accession>
<dbReference type="PANTHER" id="PTHR47807:SF1">
    <property type="entry name" value="PROTEIN TBF1"/>
    <property type="match status" value="1"/>
</dbReference>
<evidence type="ECO:0000313" key="3">
    <source>
        <dbReference type="Proteomes" id="UP001203852"/>
    </source>
</evidence>
<dbReference type="PANTHER" id="PTHR47807">
    <property type="entry name" value="PROTEIN TBF1"/>
    <property type="match status" value="1"/>
</dbReference>
<feature type="region of interest" description="Disordered" evidence="1">
    <location>
        <begin position="382"/>
        <end position="401"/>
    </location>
</feature>
<keyword evidence="3" id="KW-1185">Reference proteome</keyword>
<feature type="compositionally biased region" description="Polar residues" evidence="1">
    <location>
        <begin position="558"/>
        <end position="567"/>
    </location>
</feature>
<evidence type="ECO:0000313" key="2">
    <source>
        <dbReference type="EMBL" id="KAI1610541.1"/>
    </source>
</evidence>
<feature type="region of interest" description="Disordered" evidence="1">
    <location>
        <begin position="1"/>
        <end position="50"/>
    </location>
</feature>
<feature type="compositionally biased region" description="Basic residues" evidence="1">
    <location>
        <begin position="1"/>
        <end position="11"/>
    </location>
</feature>
<feature type="region of interest" description="Disordered" evidence="1">
    <location>
        <begin position="66"/>
        <end position="92"/>
    </location>
</feature>
<evidence type="ECO:0008006" key="4">
    <source>
        <dbReference type="Google" id="ProtNLM"/>
    </source>
</evidence>
<comment type="caution">
    <text evidence="2">The sequence shown here is derived from an EMBL/GenBank/DDBJ whole genome shotgun (WGS) entry which is preliminary data.</text>
</comment>
<protein>
    <recommendedName>
        <fullName evidence="4">Myb-like domain-containing protein</fullName>
    </recommendedName>
</protein>
<feature type="compositionally biased region" description="Basic and acidic residues" evidence="1">
    <location>
        <begin position="544"/>
        <end position="554"/>
    </location>
</feature>
<dbReference type="InterPro" id="IPR052833">
    <property type="entry name" value="Telomeric_DNA-bd_trans-reg"/>
</dbReference>
<feature type="compositionally biased region" description="Acidic residues" evidence="1">
    <location>
        <begin position="66"/>
        <end position="81"/>
    </location>
</feature>
<proteinExistence type="predicted"/>
<feature type="region of interest" description="Disordered" evidence="1">
    <location>
        <begin position="445"/>
        <end position="735"/>
    </location>
</feature>